<dbReference type="InterPro" id="IPR033479">
    <property type="entry name" value="dCache_1"/>
</dbReference>
<feature type="non-terminal residue" evidence="20">
    <location>
        <position position="809"/>
    </location>
</feature>
<keyword evidence="9" id="KW-0418">Kinase</keyword>
<dbReference type="Gene3D" id="3.30.450.20">
    <property type="entry name" value="PAS domain"/>
    <property type="match status" value="4"/>
</dbReference>
<organism evidence="20">
    <name type="scientific">Caldithrix abyssi</name>
    <dbReference type="NCBI Taxonomy" id="187145"/>
    <lineage>
        <taxon>Bacteria</taxon>
        <taxon>Pseudomonadati</taxon>
        <taxon>Calditrichota</taxon>
        <taxon>Calditrichia</taxon>
        <taxon>Calditrichales</taxon>
        <taxon>Calditrichaceae</taxon>
        <taxon>Caldithrix</taxon>
    </lineage>
</organism>
<comment type="subcellular location">
    <subcellularLocation>
        <location evidence="2">Cell membrane</location>
        <topology evidence="2">Multi-pass membrane protein</topology>
    </subcellularLocation>
</comment>
<evidence type="ECO:0000256" key="8">
    <source>
        <dbReference type="ARBA" id="ARBA00022741"/>
    </source>
</evidence>
<evidence type="ECO:0000259" key="19">
    <source>
        <dbReference type="PROSITE" id="PS50112"/>
    </source>
</evidence>
<dbReference type="InterPro" id="IPR035965">
    <property type="entry name" value="PAS-like_dom_sf"/>
</dbReference>
<dbReference type="GO" id="GO:0000155">
    <property type="term" value="F:phosphorelay sensor kinase activity"/>
    <property type="evidence" value="ECO:0007669"/>
    <property type="project" value="InterPro"/>
</dbReference>
<dbReference type="InterPro" id="IPR003661">
    <property type="entry name" value="HisK_dim/P_dom"/>
</dbReference>
<dbReference type="Proteomes" id="UP000886124">
    <property type="component" value="Unassembled WGS sequence"/>
</dbReference>
<proteinExistence type="predicted"/>
<evidence type="ECO:0000256" key="16">
    <source>
        <dbReference type="SAM" id="Coils"/>
    </source>
</evidence>
<evidence type="ECO:0000256" key="4">
    <source>
        <dbReference type="ARBA" id="ARBA00022475"/>
    </source>
</evidence>
<dbReference type="InterPro" id="IPR001610">
    <property type="entry name" value="PAC"/>
</dbReference>
<dbReference type="InterPro" id="IPR004358">
    <property type="entry name" value="Sig_transdc_His_kin-like_C"/>
</dbReference>
<accession>A0A7V5PN03</accession>
<dbReference type="SMART" id="SM00387">
    <property type="entry name" value="HATPase_c"/>
    <property type="match status" value="1"/>
</dbReference>
<keyword evidence="7 17" id="KW-0812">Transmembrane</keyword>
<feature type="transmembrane region" description="Helical" evidence="17">
    <location>
        <begin position="6"/>
        <end position="23"/>
    </location>
</feature>
<dbReference type="EC" id="2.7.13.3" evidence="3"/>
<evidence type="ECO:0000256" key="9">
    <source>
        <dbReference type="ARBA" id="ARBA00022777"/>
    </source>
</evidence>
<evidence type="ECO:0000256" key="5">
    <source>
        <dbReference type="ARBA" id="ARBA00022553"/>
    </source>
</evidence>
<dbReference type="InterPro" id="IPR029151">
    <property type="entry name" value="Sensor-like_sf"/>
</dbReference>
<dbReference type="PROSITE" id="PS50112">
    <property type="entry name" value="PAS"/>
    <property type="match status" value="1"/>
</dbReference>
<dbReference type="PROSITE" id="PS50109">
    <property type="entry name" value="HIS_KIN"/>
    <property type="match status" value="1"/>
</dbReference>
<dbReference type="Pfam" id="PF02518">
    <property type="entry name" value="HATPase_c"/>
    <property type="match status" value="1"/>
</dbReference>
<dbReference type="Pfam" id="PF02743">
    <property type="entry name" value="dCache_1"/>
    <property type="match status" value="1"/>
</dbReference>
<keyword evidence="6" id="KW-0808">Transferase</keyword>
<dbReference type="FunFam" id="3.30.565.10:FF:000010">
    <property type="entry name" value="Sensor histidine kinase RcsC"/>
    <property type="match status" value="1"/>
</dbReference>
<evidence type="ECO:0000256" key="2">
    <source>
        <dbReference type="ARBA" id="ARBA00004651"/>
    </source>
</evidence>
<evidence type="ECO:0000256" key="13">
    <source>
        <dbReference type="ARBA" id="ARBA00023136"/>
    </source>
</evidence>
<dbReference type="PANTHER" id="PTHR45339">
    <property type="entry name" value="HYBRID SIGNAL TRANSDUCTION HISTIDINE KINASE J"/>
    <property type="match status" value="1"/>
</dbReference>
<evidence type="ECO:0000256" key="17">
    <source>
        <dbReference type="SAM" id="Phobius"/>
    </source>
</evidence>
<dbReference type="InterPro" id="IPR003594">
    <property type="entry name" value="HATPase_dom"/>
</dbReference>
<evidence type="ECO:0000256" key="3">
    <source>
        <dbReference type="ARBA" id="ARBA00012438"/>
    </source>
</evidence>
<dbReference type="CDD" id="cd12914">
    <property type="entry name" value="PDC1_DGC_like"/>
    <property type="match status" value="1"/>
</dbReference>
<dbReference type="InterPro" id="IPR000014">
    <property type="entry name" value="PAS"/>
</dbReference>
<name>A0A7V5PN03_CALAY</name>
<dbReference type="InterPro" id="IPR005467">
    <property type="entry name" value="His_kinase_dom"/>
</dbReference>
<dbReference type="EMBL" id="DROD01000126">
    <property type="protein sequence ID" value="HHJ51891.1"/>
    <property type="molecule type" value="Genomic_DNA"/>
</dbReference>
<comment type="caution">
    <text evidence="20">The sequence shown here is derived from an EMBL/GenBank/DDBJ whole genome shotgun (WGS) entry which is preliminary data.</text>
</comment>
<dbReference type="SUPFAM" id="SSF47384">
    <property type="entry name" value="Homodimeric domain of signal transducing histidine kinase"/>
    <property type="match status" value="1"/>
</dbReference>
<dbReference type="CDD" id="cd00130">
    <property type="entry name" value="PAS"/>
    <property type="match status" value="2"/>
</dbReference>
<keyword evidence="11 17" id="KW-1133">Transmembrane helix</keyword>
<evidence type="ECO:0000313" key="20">
    <source>
        <dbReference type="EMBL" id="HHJ51891.1"/>
    </source>
</evidence>
<evidence type="ECO:0000256" key="6">
    <source>
        <dbReference type="ARBA" id="ARBA00022679"/>
    </source>
</evidence>
<dbReference type="PANTHER" id="PTHR45339:SF1">
    <property type="entry name" value="HYBRID SIGNAL TRANSDUCTION HISTIDINE KINASE J"/>
    <property type="match status" value="1"/>
</dbReference>
<evidence type="ECO:0000256" key="12">
    <source>
        <dbReference type="ARBA" id="ARBA00023012"/>
    </source>
</evidence>
<dbReference type="PRINTS" id="PR00344">
    <property type="entry name" value="BCTRLSENSOR"/>
</dbReference>
<dbReference type="SUPFAM" id="SSF103190">
    <property type="entry name" value="Sensory domain-like"/>
    <property type="match status" value="1"/>
</dbReference>
<dbReference type="SMART" id="SM00086">
    <property type="entry name" value="PAC"/>
    <property type="match status" value="2"/>
</dbReference>
<evidence type="ECO:0000256" key="11">
    <source>
        <dbReference type="ARBA" id="ARBA00022989"/>
    </source>
</evidence>
<evidence type="ECO:0000256" key="7">
    <source>
        <dbReference type="ARBA" id="ARBA00022692"/>
    </source>
</evidence>
<dbReference type="SUPFAM" id="SSF55785">
    <property type="entry name" value="PYP-like sensor domain (PAS domain)"/>
    <property type="match status" value="2"/>
</dbReference>
<keyword evidence="4" id="KW-1003">Cell membrane</keyword>
<dbReference type="AlphaFoldDB" id="A0A7V5PN03"/>
<evidence type="ECO:0000256" key="15">
    <source>
        <dbReference type="ARBA" id="ARBA00068150"/>
    </source>
</evidence>
<feature type="domain" description="PAS" evidence="19">
    <location>
        <begin position="353"/>
        <end position="400"/>
    </location>
</feature>
<sequence length="809" mass="91641">MYIVRAGSIYIIAFTIWIINSLSEKERSATTRKILGIRPNFTTAILLIAAMSLGWFFSDYFAHRSITELNEKYQKEASFFKMKVVDEMNLIQRSVKGVSGAYNLIRALQQPTPANLNSANNVLERYQQALGISVCYLMDKNGTTIASSNRDSPKSFVGKNYGFRPYFKKAIQGKPASYFAVGVTSGKRGFYASHPVFDLDGQIVGVVVMKADLSQLLEVVNGGKESVMILNPDGVVFLSNRPELQGKSLYPISNRIQSELIRSRQFGLHPFTSIFDEQIKNHSLQKLGNDNIIFVTVPINEEGWQIAVMGKVTELTIYQLFVLIITFLGVMAILVFMMVLEQTGEIAVNIAESEQQLRMLFESAPQMIFLVDMEDFRIVLFNQLAREWLGYEPQGLLHQNFGKLFQSNFEIFKKEVKEVSGDQVIRFSDYRFLKKNGMVMDVEGTGARIQWAGKELFIFFLRDVTDQKKIQKEIMENERKYRNLFDNASDAIILLSGGRIFDCNHKATEIFGVSREQLIQALPQDFLPEFQLNGSRSIDLFTDHMTKTLKGQSSRFSCQYLRGDHTPFDAEVSLNRVEVKGEIVVQAIIRDITEQKQLERKLKEARDKAIEASRTKSEFLANMSHEIRTPMNGVIGMLDLLSSTELTAEQKDFVDTAKVSAESLLTIINDILDFSKIEAGRLEIEETELDVHTVVETVGETLAKQAHEKNLEFICYTDKSVPANLKGDPVRLRQILINFANNAIKFTERGEVEVHCTLHRKAGNKVWLKFFVRDTGIGIPKDKQQKIFQAFEQADGSTTRKYGGTGLGL</sequence>
<dbReference type="Gene3D" id="1.10.287.130">
    <property type="match status" value="1"/>
</dbReference>
<dbReference type="GO" id="GO:0005524">
    <property type="term" value="F:ATP binding"/>
    <property type="evidence" value="ECO:0007669"/>
    <property type="project" value="UniProtKB-KW"/>
</dbReference>
<feature type="coiled-coil region" evidence="16">
    <location>
        <begin position="588"/>
        <end position="615"/>
    </location>
</feature>
<dbReference type="InterPro" id="IPR036890">
    <property type="entry name" value="HATPase_C_sf"/>
</dbReference>
<reference evidence="20" key="1">
    <citation type="journal article" date="2020" name="mSystems">
        <title>Genome- and Community-Level Interaction Insights into Carbon Utilization and Element Cycling Functions of Hydrothermarchaeota in Hydrothermal Sediment.</title>
        <authorList>
            <person name="Zhou Z."/>
            <person name="Liu Y."/>
            <person name="Xu W."/>
            <person name="Pan J."/>
            <person name="Luo Z.H."/>
            <person name="Li M."/>
        </authorList>
    </citation>
    <scope>NUCLEOTIDE SEQUENCE [LARGE SCALE GENOMIC DNA]</scope>
    <source>
        <strain evidence="20">HyVt-527</strain>
    </source>
</reference>
<dbReference type="InterPro" id="IPR036097">
    <property type="entry name" value="HisK_dim/P_sf"/>
</dbReference>
<dbReference type="SUPFAM" id="SSF55874">
    <property type="entry name" value="ATPase domain of HSP90 chaperone/DNA topoisomerase II/histidine kinase"/>
    <property type="match status" value="1"/>
</dbReference>
<keyword evidence="10" id="KW-0067">ATP-binding</keyword>
<evidence type="ECO:0000256" key="14">
    <source>
        <dbReference type="ARBA" id="ARBA00064003"/>
    </source>
</evidence>
<feature type="transmembrane region" description="Helical" evidence="17">
    <location>
        <begin position="317"/>
        <end position="340"/>
    </location>
</feature>
<comment type="catalytic activity">
    <reaction evidence="1">
        <text>ATP + protein L-histidine = ADP + protein N-phospho-L-histidine.</text>
        <dbReference type="EC" id="2.7.13.3"/>
    </reaction>
</comment>
<keyword evidence="8" id="KW-0547">Nucleotide-binding</keyword>
<keyword evidence="5" id="KW-0597">Phosphoprotein</keyword>
<dbReference type="NCBIfam" id="TIGR00229">
    <property type="entry name" value="sensory_box"/>
    <property type="match status" value="2"/>
</dbReference>
<protein>
    <recommendedName>
        <fullName evidence="15">Sensory/regulatory protein RpfC</fullName>
        <ecNumber evidence="3">2.7.13.3</ecNumber>
    </recommendedName>
</protein>
<gene>
    <name evidence="20" type="ORF">ENJ89_01740</name>
</gene>
<keyword evidence="12" id="KW-0902">Two-component regulatory system</keyword>
<evidence type="ECO:0000256" key="10">
    <source>
        <dbReference type="ARBA" id="ARBA00022840"/>
    </source>
</evidence>
<evidence type="ECO:0000259" key="18">
    <source>
        <dbReference type="PROSITE" id="PS50109"/>
    </source>
</evidence>
<feature type="transmembrane region" description="Helical" evidence="17">
    <location>
        <begin position="35"/>
        <end position="57"/>
    </location>
</feature>
<dbReference type="Pfam" id="PF13426">
    <property type="entry name" value="PAS_9"/>
    <property type="match status" value="2"/>
</dbReference>
<comment type="subunit">
    <text evidence="14">At low DSF concentrations, interacts with RpfF.</text>
</comment>
<feature type="domain" description="Histidine kinase" evidence="18">
    <location>
        <begin position="622"/>
        <end position="809"/>
    </location>
</feature>
<dbReference type="FunFam" id="1.10.287.130:FF:000002">
    <property type="entry name" value="Two-component osmosensing histidine kinase"/>
    <property type="match status" value="1"/>
</dbReference>
<dbReference type="CDD" id="cd00082">
    <property type="entry name" value="HisKA"/>
    <property type="match status" value="1"/>
</dbReference>
<dbReference type="Pfam" id="PF00512">
    <property type="entry name" value="HisKA"/>
    <property type="match status" value="1"/>
</dbReference>
<dbReference type="SMART" id="SM00091">
    <property type="entry name" value="PAS"/>
    <property type="match status" value="2"/>
</dbReference>
<dbReference type="CDD" id="cd16922">
    <property type="entry name" value="HATPase_EvgS-ArcB-TorS-like"/>
    <property type="match status" value="1"/>
</dbReference>
<dbReference type="SMART" id="SM00388">
    <property type="entry name" value="HisKA"/>
    <property type="match status" value="1"/>
</dbReference>
<evidence type="ECO:0000256" key="1">
    <source>
        <dbReference type="ARBA" id="ARBA00000085"/>
    </source>
</evidence>
<dbReference type="GO" id="GO:0005886">
    <property type="term" value="C:plasma membrane"/>
    <property type="evidence" value="ECO:0007669"/>
    <property type="project" value="UniProtKB-SubCell"/>
</dbReference>
<keyword evidence="16" id="KW-0175">Coiled coil</keyword>
<dbReference type="Gene3D" id="3.30.565.10">
    <property type="entry name" value="Histidine kinase-like ATPase, C-terminal domain"/>
    <property type="match status" value="1"/>
</dbReference>
<keyword evidence="13 17" id="KW-0472">Membrane</keyword>